<organism evidence="1 2">
    <name type="scientific">Halomonas sulfidivorans</name>
    <dbReference type="NCBI Taxonomy" id="2733488"/>
    <lineage>
        <taxon>Bacteria</taxon>
        <taxon>Pseudomonadati</taxon>
        <taxon>Pseudomonadota</taxon>
        <taxon>Gammaproteobacteria</taxon>
        <taxon>Oceanospirillales</taxon>
        <taxon>Halomonadaceae</taxon>
        <taxon>Halomonas</taxon>
    </lineage>
</organism>
<keyword evidence="2" id="KW-1185">Reference proteome</keyword>
<reference evidence="1 2" key="1">
    <citation type="journal article" date="2021" name="Front. Microbiol.">
        <title>Aerobic Denitrification and Heterotrophic Sulfur Oxidation in the Genus Halomonas Revealed by Six Novel Species Characterizations and Genome-Based Analysis.</title>
        <authorList>
            <person name="Wang L."/>
            <person name="Shao Z."/>
        </authorList>
    </citation>
    <scope>NUCLEOTIDE SEQUENCE [LARGE SCALE GENOMIC DNA]</scope>
    <source>
        <strain evidence="1 2">MCCC 1A13718</strain>
    </source>
</reference>
<dbReference type="RefSeq" id="WP_209472715.1">
    <property type="nucleotide sequence ID" value="NZ_CP053383.1"/>
</dbReference>
<dbReference type="Proteomes" id="UP000671845">
    <property type="component" value="Chromosome"/>
</dbReference>
<name>A0ABX7WGM1_9GAMM</name>
<protein>
    <submittedName>
        <fullName evidence="1">Uncharacterized protein</fullName>
    </submittedName>
</protein>
<sequence length="123" mass="14318">MDITSLLTKICIKSLIRYVGSERYCQEIDLNYNHYTDSWIVRAGIFSNGDDADFEIEHDDLNEALLLLLEDIAEYICNKPCFTRKDSTAALNELLNKLERQGKLSSEERHLILKTRNKLYSAW</sequence>
<gene>
    <name evidence="1" type="ORF">HNO53_13025</name>
</gene>
<evidence type="ECO:0000313" key="1">
    <source>
        <dbReference type="EMBL" id="QTP59558.1"/>
    </source>
</evidence>
<evidence type="ECO:0000313" key="2">
    <source>
        <dbReference type="Proteomes" id="UP000671845"/>
    </source>
</evidence>
<accession>A0ABX7WGM1</accession>
<proteinExistence type="predicted"/>
<dbReference type="EMBL" id="CP053383">
    <property type="protein sequence ID" value="QTP59558.1"/>
    <property type="molecule type" value="Genomic_DNA"/>
</dbReference>